<evidence type="ECO:0000313" key="20">
    <source>
        <dbReference type="EMBL" id="CAL1596663.1"/>
    </source>
</evidence>
<feature type="domain" description="C2H2-type" evidence="18">
    <location>
        <begin position="518"/>
        <end position="546"/>
    </location>
</feature>
<dbReference type="InterPro" id="IPR036236">
    <property type="entry name" value="Znf_C2H2_sf"/>
</dbReference>
<feature type="region of interest" description="Disordered" evidence="17">
    <location>
        <begin position="144"/>
        <end position="263"/>
    </location>
</feature>
<feature type="domain" description="CBS" evidence="19">
    <location>
        <begin position="1228"/>
        <end position="1288"/>
    </location>
</feature>
<dbReference type="GO" id="GO:0031588">
    <property type="term" value="C:nucleotide-activated protein kinase complex"/>
    <property type="evidence" value="ECO:0007669"/>
    <property type="project" value="TreeGrafter"/>
</dbReference>
<feature type="region of interest" description="Disordered" evidence="17">
    <location>
        <begin position="676"/>
        <end position="746"/>
    </location>
</feature>
<feature type="compositionally biased region" description="Basic and acidic residues" evidence="17">
    <location>
        <begin position="1377"/>
        <end position="1397"/>
    </location>
</feature>
<feature type="compositionally biased region" description="Basic and acidic residues" evidence="17">
    <location>
        <begin position="1605"/>
        <end position="1618"/>
    </location>
</feature>
<feature type="compositionally biased region" description="Acidic residues" evidence="17">
    <location>
        <begin position="1744"/>
        <end position="1762"/>
    </location>
</feature>
<feature type="domain" description="C2H2-type" evidence="18">
    <location>
        <begin position="286"/>
        <end position="313"/>
    </location>
</feature>
<feature type="domain" description="CBS" evidence="19">
    <location>
        <begin position="1071"/>
        <end position="1131"/>
    </location>
</feature>
<feature type="compositionally biased region" description="Basic and acidic residues" evidence="17">
    <location>
        <begin position="152"/>
        <end position="176"/>
    </location>
</feature>
<evidence type="ECO:0000256" key="14">
    <source>
        <dbReference type="ARBA" id="ARBA00025878"/>
    </source>
</evidence>
<feature type="domain" description="C2H2-type" evidence="18">
    <location>
        <begin position="600"/>
        <end position="628"/>
    </location>
</feature>
<feature type="domain" description="C2H2-type" evidence="18">
    <location>
        <begin position="382"/>
        <end position="410"/>
    </location>
</feature>
<dbReference type="GO" id="GO:0019901">
    <property type="term" value="F:protein kinase binding"/>
    <property type="evidence" value="ECO:0007669"/>
    <property type="project" value="TreeGrafter"/>
</dbReference>
<dbReference type="FunFam" id="3.10.580.10:FF:000004">
    <property type="entry name" value="Protein kinase AMP-activated non-catalytic subunit gamma 2"/>
    <property type="match status" value="1"/>
</dbReference>
<keyword evidence="13" id="KW-0325">Glycoprotein</keyword>
<evidence type="ECO:0000256" key="11">
    <source>
        <dbReference type="ARBA" id="ARBA00023122"/>
    </source>
</evidence>
<dbReference type="PROSITE" id="PS51371">
    <property type="entry name" value="CBS"/>
    <property type="match status" value="4"/>
</dbReference>
<dbReference type="FunFam" id="3.30.160.60:FF:000446">
    <property type="entry name" value="Zinc finger protein"/>
    <property type="match status" value="2"/>
</dbReference>
<keyword evidence="21" id="KW-1185">Reference proteome</keyword>
<reference evidence="20 21" key="1">
    <citation type="submission" date="2024-04" db="EMBL/GenBank/DDBJ databases">
        <authorList>
            <person name="Waldvogel A.-M."/>
            <person name="Schoenle A."/>
        </authorList>
    </citation>
    <scope>NUCLEOTIDE SEQUENCE [LARGE SCALE GENOMIC DNA]</scope>
</reference>
<feature type="compositionally biased region" description="Basic and acidic residues" evidence="17">
    <location>
        <begin position="1640"/>
        <end position="1650"/>
    </location>
</feature>
<feature type="compositionally biased region" description="Basic and acidic residues" evidence="17">
    <location>
        <begin position="1719"/>
        <end position="1743"/>
    </location>
</feature>
<evidence type="ECO:0000259" key="18">
    <source>
        <dbReference type="PROSITE" id="PS50157"/>
    </source>
</evidence>
<dbReference type="GO" id="GO:0016208">
    <property type="term" value="F:AMP binding"/>
    <property type="evidence" value="ECO:0007669"/>
    <property type="project" value="TreeGrafter"/>
</dbReference>
<gene>
    <name evidence="20" type="ORF">KC01_LOCUS25309</name>
</gene>
<dbReference type="PANTHER" id="PTHR13780:SF122">
    <property type="entry name" value="5'-AMP-ACTIVATED PROTEIN KINASE SUBUNIT GAMMA-2"/>
    <property type="match status" value="1"/>
</dbReference>
<feature type="domain" description="C2H2-type" evidence="18">
    <location>
        <begin position="572"/>
        <end position="599"/>
    </location>
</feature>
<sequence length="1800" mass="200203">MLRVTSLQDELLGSATRGLRFPEGGAGSIGSGLWRNWFLSGFVKIGSSRRTTQIDFNILCRWIVFVNWRWGCSGSLQTRPLVRTLHCLARREVGVQCDRTQTSDSAVQVDLITQALTGDSIALQCVSVRGDGPQGGALLQHCVKARGRGRPRRDQTKTKPKTEPVTRPETKPERSQYPDTKTLSEPNPEAKDPHGSPVQTSSDQYRTQTRTRTRQIRPSPRYQDYEFTESSERKRRRGAEEEEDKDKDLNRSTDPNWTPATLQNSISQDAAGCGKEEEGLATEGGVVCEVCGKVMACKSSLQRHVLVHSGTQPYCCRFCRLRFNRKDNLQHHLRIMHPHGSTSRLKPRPSPVTWLCHTCGKTFLYRSRLKTHEMIHTGLKPCKCPLCNKSYMRMNDLEHHIKRRHPNGTASPPPPPQHLCHHCGRSFSCQSLLSLHMQRHTGERPHLCHLCGRSFSRRQQLQVHTATTHHMEAPQTEEAPEAEGDAKSGLVCDICGRRMRSMSQLEDHRAAHSGEKPFRCGECGKRFLRVQTLEQHQIHFHNSAPPAAVPAPSDISTSSLRGGPAPSRPCSFACSVCSRTFRFPSLLLAHMVVHSESRPYQCHVCARSFRRIGHLKRHTETVHPDGQPRPAHVCPICHTDQQYRSKLERHLLVHSGDRPYNCERCSQSFARLGNLHQHQQRIHGDPIPKRRYGYNDDTPPIVFSEEDEERNPSPTEGQEPGEEGEGPVETGVNKGEESGGVGAEEAVQTVVMDTGEWVETGAVAAWEHDYGESDVTATGVHKGEMSGDTGEGAGTDEGEIVQAVVMDTGQWAESGATVVMLTEQEVTGSTGEQEVLLLAEHDYGVSGRDVVVIDGSGRRDVVLIGRSGGQDVVVIDGEVVVEGEDLTQAESLSNLSQRPTKHRMSFSGITSVSIKLFKRNKPRALSVSATPSQAPPPFPLMTYQSEPRRRDAGRLRSYSSPPVTWTRPPPRHATPTSPTLKQKAAPPLQVGHRSSRTPERSSVISLSRAGRTDQRRHRERGTVAEMTLDDVLDPQEPQGPQEPQEPEDGLDSERDIYMRFMKCHKCYDIVPTSSKLVVFDTTLQVKKAFFALVANGVRAAPLWESKKQSFVGMLTITDFINILTRYYKSPMVQIYELEEHKIETWRELYLQETFKPLVHISPDASVFEAVHSLIRHKIHRLPVIDPISGNALYILTHKRILKFLQLFVCEMAMPSFMKQSLEELGVGTYSNISFIHPDTALYTALSLFTHSRVSALPVVDHSGKVVDIYSKFDVINLAAEKTYNNLDLTVTQALKHRSQYFEGVLKCHKLETLETIVDRIVKAEVHRLVVVDEESKIVGIVSLSDILQALVLTPAGLGRKESLPTQDPNLEQVLQQGDKETILGNKEREEEIKHETSEGDEETKQGPSEGEEETIQGTSVGEEEKIQGTSEGEEKTKQETSEGEDEKIQGTSEGEETIQGTSEGEVEKIQGTSEGEEEMKQGTSEGDEEMKQGASEGEEMKQGASEEEEESKQEASEGEEMKQGTSEGEEEKIQGTSEGEEKTKQGASEGEETKQGAREGEEEMKRGASEGEEEMKQGTSEGDEEMKQGASEGEEMKQGASEGEEEKKQGASEGEEMKQGTSEGEEETKQGASEEDEESKQEASEGEEMKQGTSEGEEETKQGTCEGDEETKQGTCEGDEETKQRTCEGEEETKQETCEGEEETKQETCEGEEEINEASEERETGSTEGLGDKEESEEGKEAGDEAIMEEGCEEEANKEEGEEAIKEEGDEEKTTETNEEAGEETREEVDGTNEQEVHES</sequence>
<evidence type="ECO:0000256" key="7">
    <source>
        <dbReference type="ARBA" id="ARBA00022771"/>
    </source>
</evidence>
<keyword evidence="2" id="KW-0444">Lipid biosynthesis</keyword>
<feature type="compositionally biased region" description="Polar residues" evidence="17">
    <location>
        <begin position="1363"/>
        <end position="1375"/>
    </location>
</feature>
<dbReference type="InterPro" id="IPR046342">
    <property type="entry name" value="CBS_dom_sf"/>
</dbReference>
<keyword evidence="4" id="KW-0479">Metal-binding</keyword>
<dbReference type="GO" id="GO:0008270">
    <property type="term" value="F:zinc ion binding"/>
    <property type="evidence" value="ECO:0007669"/>
    <property type="project" value="UniProtKB-KW"/>
</dbReference>
<evidence type="ECO:0000256" key="4">
    <source>
        <dbReference type="ARBA" id="ARBA00022723"/>
    </source>
</evidence>
<keyword evidence="12" id="KW-0276">Fatty acid metabolism</keyword>
<feature type="compositionally biased region" description="Polar residues" evidence="17">
    <location>
        <begin position="252"/>
        <end position="263"/>
    </location>
</feature>
<evidence type="ECO:0000256" key="15">
    <source>
        <dbReference type="PROSITE-ProRule" id="PRU00042"/>
    </source>
</evidence>
<feature type="compositionally biased region" description="Acidic residues" evidence="17">
    <location>
        <begin position="1709"/>
        <end position="1718"/>
    </location>
</feature>
<evidence type="ECO:0000256" key="13">
    <source>
        <dbReference type="ARBA" id="ARBA00023180"/>
    </source>
</evidence>
<keyword evidence="6" id="KW-0547">Nucleotide-binding</keyword>
<keyword evidence="10" id="KW-0443">Lipid metabolism</keyword>
<keyword evidence="9" id="KW-0067">ATP-binding</keyword>
<dbReference type="Pfam" id="PF00571">
    <property type="entry name" value="CBS"/>
    <property type="match status" value="3"/>
</dbReference>
<dbReference type="SMART" id="SM00116">
    <property type="entry name" value="CBS"/>
    <property type="match status" value="4"/>
</dbReference>
<feature type="domain" description="C2H2-type" evidence="18">
    <location>
        <begin position="490"/>
        <end position="517"/>
    </location>
</feature>
<feature type="compositionally biased region" description="Basic and acidic residues" evidence="17">
    <location>
        <begin position="1512"/>
        <end position="1522"/>
    </location>
</feature>
<dbReference type="GO" id="GO:0005634">
    <property type="term" value="C:nucleus"/>
    <property type="evidence" value="ECO:0007669"/>
    <property type="project" value="TreeGrafter"/>
</dbReference>
<feature type="domain" description="C2H2-type" evidence="18">
    <location>
        <begin position="418"/>
        <end position="445"/>
    </location>
</feature>
<dbReference type="CDD" id="cd04641">
    <property type="entry name" value="CBS_euAMPK_gamma-like_repeat2"/>
    <property type="match status" value="1"/>
</dbReference>
<dbReference type="EMBL" id="OZ035843">
    <property type="protein sequence ID" value="CAL1596663.1"/>
    <property type="molecule type" value="Genomic_DNA"/>
</dbReference>
<comment type="similarity">
    <text evidence="1">Belongs to the 5'-AMP-activated protein kinase gamma subunit family.</text>
</comment>
<feature type="domain" description="C2H2-type" evidence="18">
    <location>
        <begin position="446"/>
        <end position="474"/>
    </location>
</feature>
<keyword evidence="5" id="KW-0677">Repeat</keyword>
<feature type="compositionally biased region" description="Basic and acidic residues" evidence="17">
    <location>
        <begin position="1422"/>
        <end position="1440"/>
    </location>
</feature>
<feature type="compositionally biased region" description="Low complexity" evidence="17">
    <location>
        <begin position="199"/>
        <end position="208"/>
    </location>
</feature>
<evidence type="ECO:0000256" key="10">
    <source>
        <dbReference type="ARBA" id="ARBA00023098"/>
    </source>
</evidence>
<dbReference type="FunFam" id="3.30.160.60:FF:000624">
    <property type="entry name" value="zinc finger protein 697"/>
    <property type="match status" value="1"/>
</dbReference>
<feature type="domain" description="C2H2-type" evidence="18">
    <location>
        <begin position="660"/>
        <end position="688"/>
    </location>
</feature>
<keyword evidence="11 16" id="KW-0129">CBS domain</keyword>
<evidence type="ECO:0000256" key="5">
    <source>
        <dbReference type="ARBA" id="ARBA00022737"/>
    </source>
</evidence>
<dbReference type="SUPFAM" id="SSF54631">
    <property type="entry name" value="CBS-domain pair"/>
    <property type="match status" value="2"/>
</dbReference>
<feature type="domain" description="C2H2-type" evidence="18">
    <location>
        <begin position="354"/>
        <end position="381"/>
    </location>
</feature>
<dbReference type="SMART" id="SM00355">
    <property type="entry name" value="ZnF_C2H2"/>
    <property type="match status" value="12"/>
</dbReference>
<dbReference type="GO" id="GO:0006633">
    <property type="term" value="P:fatty acid biosynthetic process"/>
    <property type="evidence" value="ECO:0007669"/>
    <property type="project" value="UniProtKB-KW"/>
</dbReference>
<dbReference type="PROSITE" id="PS00028">
    <property type="entry name" value="ZINC_FINGER_C2H2_1"/>
    <property type="match status" value="11"/>
</dbReference>
<feature type="region of interest" description="Disordered" evidence="17">
    <location>
        <begin position="543"/>
        <end position="562"/>
    </location>
</feature>
<dbReference type="InterPro" id="IPR000644">
    <property type="entry name" value="CBS_dom"/>
</dbReference>
<keyword evidence="8" id="KW-0862">Zinc</keyword>
<feature type="compositionally biased region" description="Basic and acidic residues" evidence="17">
    <location>
        <begin position="1551"/>
        <end position="1569"/>
    </location>
</feature>
<dbReference type="PROSITE" id="PS50157">
    <property type="entry name" value="ZINC_FINGER_C2H2_2"/>
    <property type="match status" value="12"/>
</dbReference>
<proteinExistence type="inferred from homology"/>
<name>A0AAV2L6L1_KNICA</name>
<feature type="domain" description="CBS" evidence="19">
    <location>
        <begin position="1153"/>
        <end position="1213"/>
    </location>
</feature>
<keyword evidence="12" id="KW-0275">Fatty acid biosynthesis</keyword>
<feature type="domain" description="CBS" evidence="19">
    <location>
        <begin position="1300"/>
        <end position="1357"/>
    </location>
</feature>
<feature type="domain" description="C2H2-type" evidence="18">
    <location>
        <begin position="632"/>
        <end position="659"/>
    </location>
</feature>
<evidence type="ECO:0000256" key="1">
    <source>
        <dbReference type="ARBA" id="ARBA00006750"/>
    </source>
</evidence>
<evidence type="ECO:0000256" key="8">
    <source>
        <dbReference type="ARBA" id="ARBA00022833"/>
    </source>
</evidence>
<organism evidence="20 21">
    <name type="scientific">Knipowitschia caucasica</name>
    <name type="common">Caucasian dwarf goby</name>
    <name type="synonym">Pomatoschistus caucasicus</name>
    <dbReference type="NCBI Taxonomy" id="637954"/>
    <lineage>
        <taxon>Eukaryota</taxon>
        <taxon>Metazoa</taxon>
        <taxon>Chordata</taxon>
        <taxon>Craniata</taxon>
        <taxon>Vertebrata</taxon>
        <taxon>Euteleostomi</taxon>
        <taxon>Actinopterygii</taxon>
        <taxon>Neopterygii</taxon>
        <taxon>Teleostei</taxon>
        <taxon>Neoteleostei</taxon>
        <taxon>Acanthomorphata</taxon>
        <taxon>Gobiaria</taxon>
        <taxon>Gobiiformes</taxon>
        <taxon>Gobioidei</taxon>
        <taxon>Gobiidae</taxon>
        <taxon>Gobiinae</taxon>
        <taxon>Knipowitschia</taxon>
    </lineage>
</organism>
<feature type="region of interest" description="Disordered" evidence="17">
    <location>
        <begin position="924"/>
        <end position="1050"/>
    </location>
</feature>
<protein>
    <submittedName>
        <fullName evidence="20">Uncharacterized protein</fullName>
    </submittedName>
</protein>
<keyword evidence="7 15" id="KW-0863">Zinc-finger</keyword>
<keyword evidence="3" id="KW-0597">Phosphoprotein</keyword>
<comment type="subunit">
    <text evidence="14">AMPK is a heterotrimer of an alpha catalytic subunit (PRKAA1 or PRKAA2), a beta (PRKAB1 or PRKAB2) and a gamma non-catalytic subunits (PRKAG1, PRKAG2 or PRKAG3). Interacts with FNIP1 and FNIP2.</text>
</comment>
<dbReference type="FunFam" id="3.10.580.10:FF:000003">
    <property type="entry name" value="Protein kinase AMP-activated non-catalytic subunit gamma 1"/>
    <property type="match status" value="1"/>
</dbReference>
<dbReference type="InterPro" id="IPR050511">
    <property type="entry name" value="AMPK_gamma/SDS23_families"/>
</dbReference>
<dbReference type="GO" id="GO:0005524">
    <property type="term" value="F:ATP binding"/>
    <property type="evidence" value="ECO:0007669"/>
    <property type="project" value="UniProtKB-KW"/>
</dbReference>
<evidence type="ECO:0000313" key="21">
    <source>
        <dbReference type="Proteomes" id="UP001497482"/>
    </source>
</evidence>
<evidence type="ECO:0000256" key="12">
    <source>
        <dbReference type="ARBA" id="ARBA00023160"/>
    </source>
</evidence>
<evidence type="ECO:0000256" key="16">
    <source>
        <dbReference type="PROSITE-ProRule" id="PRU00703"/>
    </source>
</evidence>
<feature type="compositionally biased region" description="Acidic residues" evidence="17">
    <location>
        <begin position="1777"/>
        <end position="1793"/>
    </location>
</feature>
<evidence type="ECO:0000256" key="17">
    <source>
        <dbReference type="SAM" id="MobiDB-lite"/>
    </source>
</evidence>
<dbReference type="CDD" id="cd04618">
    <property type="entry name" value="CBS_euAMPK_gamma-like_repeat1"/>
    <property type="match status" value="1"/>
</dbReference>
<feature type="compositionally biased region" description="Basic and acidic residues" evidence="17">
    <location>
        <begin position="1763"/>
        <end position="1776"/>
    </location>
</feature>
<evidence type="ECO:0000256" key="3">
    <source>
        <dbReference type="ARBA" id="ARBA00022553"/>
    </source>
</evidence>
<evidence type="ECO:0000256" key="9">
    <source>
        <dbReference type="ARBA" id="ARBA00022840"/>
    </source>
</evidence>
<feature type="region of interest" description="Disordered" evidence="17">
    <location>
        <begin position="1361"/>
        <end position="1800"/>
    </location>
</feature>
<evidence type="ECO:0000259" key="19">
    <source>
        <dbReference type="PROSITE" id="PS51371"/>
    </source>
</evidence>
<dbReference type="Proteomes" id="UP001497482">
    <property type="component" value="Chromosome 21"/>
</dbReference>
<dbReference type="Pfam" id="PF00096">
    <property type="entry name" value="zf-C2H2"/>
    <property type="match status" value="2"/>
</dbReference>
<evidence type="ECO:0000256" key="2">
    <source>
        <dbReference type="ARBA" id="ARBA00022516"/>
    </source>
</evidence>
<accession>A0AAV2L6L1</accession>
<evidence type="ECO:0000256" key="6">
    <source>
        <dbReference type="ARBA" id="ARBA00022741"/>
    </source>
</evidence>
<feature type="domain" description="C2H2-type" evidence="18">
    <location>
        <begin position="314"/>
        <end position="337"/>
    </location>
</feature>
<dbReference type="GO" id="GO:0005829">
    <property type="term" value="C:cytosol"/>
    <property type="evidence" value="ECO:0007669"/>
    <property type="project" value="UniProtKB-ARBA"/>
</dbReference>
<dbReference type="GO" id="GO:0019887">
    <property type="term" value="F:protein kinase regulator activity"/>
    <property type="evidence" value="ECO:0007669"/>
    <property type="project" value="TreeGrafter"/>
</dbReference>
<dbReference type="InterPro" id="IPR013087">
    <property type="entry name" value="Znf_C2H2_type"/>
</dbReference>
<dbReference type="PANTHER" id="PTHR13780">
    <property type="entry name" value="AMP-ACTIVATED PROTEIN KINASE, GAMMA REGULATORY SUBUNIT"/>
    <property type="match status" value="1"/>
</dbReference>
<feature type="compositionally biased region" description="Basic and acidic residues" evidence="17">
    <location>
        <begin position="1681"/>
        <end position="1708"/>
    </location>
</feature>
<feature type="region of interest" description="Disordered" evidence="17">
    <location>
        <begin position="462"/>
        <end position="485"/>
    </location>
</feature>
<dbReference type="SUPFAM" id="SSF57667">
    <property type="entry name" value="beta-beta-alpha zinc fingers"/>
    <property type="match status" value="6"/>
</dbReference>
<dbReference type="Gene3D" id="3.30.160.60">
    <property type="entry name" value="Classic Zinc Finger"/>
    <property type="match status" value="10"/>
</dbReference>
<dbReference type="Gene3D" id="3.10.580.10">
    <property type="entry name" value="CBS-domain"/>
    <property type="match status" value="2"/>
</dbReference>